<dbReference type="Proteomes" id="UP000237000">
    <property type="component" value="Unassembled WGS sequence"/>
</dbReference>
<organism evidence="1 2">
    <name type="scientific">Trema orientale</name>
    <name type="common">Charcoal tree</name>
    <name type="synonym">Celtis orientalis</name>
    <dbReference type="NCBI Taxonomy" id="63057"/>
    <lineage>
        <taxon>Eukaryota</taxon>
        <taxon>Viridiplantae</taxon>
        <taxon>Streptophyta</taxon>
        <taxon>Embryophyta</taxon>
        <taxon>Tracheophyta</taxon>
        <taxon>Spermatophyta</taxon>
        <taxon>Magnoliopsida</taxon>
        <taxon>eudicotyledons</taxon>
        <taxon>Gunneridae</taxon>
        <taxon>Pentapetalae</taxon>
        <taxon>rosids</taxon>
        <taxon>fabids</taxon>
        <taxon>Rosales</taxon>
        <taxon>Cannabaceae</taxon>
        <taxon>Trema</taxon>
    </lineage>
</organism>
<comment type="caution">
    <text evidence="1">The sequence shown here is derived from an EMBL/GenBank/DDBJ whole genome shotgun (WGS) entry which is preliminary data.</text>
</comment>
<accession>A0A2P5EH99</accession>
<gene>
    <name evidence="1" type="ORF">TorRG33x02_193260</name>
</gene>
<dbReference type="InParanoid" id="A0A2P5EH99"/>
<protein>
    <submittedName>
        <fullName evidence="1">Uncharacterized protein</fullName>
    </submittedName>
</protein>
<sequence>MSNTIFYVDKEFESAIMSIPDPSTVRRLNWASMSYKYLVSVISRYKRKPSQFISGCLYFLQTDTPLDTRKWWFSLSNSMLISLQDLECISDNNSIVQIISLLISRVESLEKELAGNGRSILNLEEHMKTRLTSEVDGISNRLLDKLPSWFPVSHKLIGVAVANEEDCHLFEKYKEYLTTHNIDPIAVETWAFARPGHTRPDQYRVFVKKLGFELEQERLFFALELLKSENNSRRFSVLKKASFLYDTSSMRLTMMEHGRPTKCLSPRAIPTYFKFSSMRLTMTDQGRPTKCLSPRAILTCFKFSMKKRGLSTSQD</sequence>
<proteinExistence type="predicted"/>
<evidence type="ECO:0000313" key="2">
    <source>
        <dbReference type="Proteomes" id="UP000237000"/>
    </source>
</evidence>
<dbReference type="AlphaFoldDB" id="A0A2P5EH99"/>
<name>A0A2P5EH99_TREOI</name>
<reference evidence="2" key="1">
    <citation type="submission" date="2016-06" db="EMBL/GenBank/DDBJ databases">
        <title>Parallel loss of symbiosis genes in relatives of nitrogen-fixing non-legume Parasponia.</title>
        <authorList>
            <person name="Van Velzen R."/>
            <person name="Holmer R."/>
            <person name="Bu F."/>
            <person name="Rutten L."/>
            <person name="Van Zeijl A."/>
            <person name="Liu W."/>
            <person name="Santuari L."/>
            <person name="Cao Q."/>
            <person name="Sharma T."/>
            <person name="Shen D."/>
            <person name="Roswanjaya Y."/>
            <person name="Wardhani T."/>
            <person name="Kalhor M.S."/>
            <person name="Jansen J."/>
            <person name="Van den Hoogen J."/>
            <person name="Gungor B."/>
            <person name="Hartog M."/>
            <person name="Hontelez J."/>
            <person name="Verver J."/>
            <person name="Yang W.-C."/>
            <person name="Schijlen E."/>
            <person name="Repin R."/>
            <person name="Schilthuizen M."/>
            <person name="Schranz E."/>
            <person name="Heidstra R."/>
            <person name="Miyata K."/>
            <person name="Fedorova E."/>
            <person name="Kohlen W."/>
            <person name="Bisseling T."/>
            <person name="Smit S."/>
            <person name="Geurts R."/>
        </authorList>
    </citation>
    <scope>NUCLEOTIDE SEQUENCE [LARGE SCALE GENOMIC DNA]</scope>
    <source>
        <strain evidence="2">cv. RG33-2</strain>
    </source>
</reference>
<dbReference type="EMBL" id="JXTC01000155">
    <property type="protein sequence ID" value="PON84928.1"/>
    <property type="molecule type" value="Genomic_DNA"/>
</dbReference>
<evidence type="ECO:0000313" key="1">
    <source>
        <dbReference type="EMBL" id="PON84928.1"/>
    </source>
</evidence>
<keyword evidence="2" id="KW-1185">Reference proteome</keyword>